<dbReference type="PANTHER" id="PTHR19384:SF128">
    <property type="entry name" value="NADPH OXIDOREDUCTASE A"/>
    <property type="match status" value="1"/>
</dbReference>
<dbReference type="InterPro" id="IPR001709">
    <property type="entry name" value="Flavoprot_Pyr_Nucl_cyt_Rdtase"/>
</dbReference>
<dbReference type="Gene3D" id="3.40.50.80">
    <property type="entry name" value="Nucleotide-binding domain of ferredoxin-NADP reductase (FNR) module"/>
    <property type="match status" value="1"/>
</dbReference>
<protein>
    <submittedName>
        <fullName evidence="9">Sulfite reductase subunit (CysJ)</fullName>
        <ecNumber evidence="9">1.8.1.2</ecNumber>
    </submittedName>
</protein>
<evidence type="ECO:0000256" key="3">
    <source>
        <dbReference type="ARBA" id="ARBA00022630"/>
    </source>
</evidence>
<accession>A0A075FPZ2</accession>
<organism evidence="9">
    <name type="scientific">uncultured marine group II/III euryarchaeote AD1000_33_C07</name>
    <dbReference type="NCBI Taxonomy" id="1457756"/>
    <lineage>
        <taxon>Archaea</taxon>
        <taxon>Methanobacteriati</taxon>
        <taxon>Methanobacteriota</taxon>
        <taxon>environmental samples</taxon>
    </lineage>
</organism>
<keyword evidence="6" id="KW-0521">NADP</keyword>
<dbReference type="InterPro" id="IPR017938">
    <property type="entry name" value="Riboflavin_synthase-like_b-brl"/>
</dbReference>
<evidence type="ECO:0000259" key="8">
    <source>
        <dbReference type="PROSITE" id="PS51384"/>
    </source>
</evidence>
<dbReference type="InterPro" id="IPR017927">
    <property type="entry name" value="FAD-bd_FR_type"/>
</dbReference>
<dbReference type="AlphaFoldDB" id="A0A075FPZ2"/>
<dbReference type="EMBL" id="KF900390">
    <property type="protein sequence ID" value="AIE93293.1"/>
    <property type="molecule type" value="Genomic_DNA"/>
</dbReference>
<comment type="cofactor">
    <cofactor evidence="1">
        <name>FMN</name>
        <dbReference type="ChEBI" id="CHEBI:58210"/>
    </cofactor>
</comment>
<dbReference type="GO" id="GO:0004783">
    <property type="term" value="F:sulfite reductase (NADPH) activity"/>
    <property type="evidence" value="ECO:0007669"/>
    <property type="project" value="UniProtKB-EC"/>
</dbReference>
<evidence type="ECO:0000256" key="1">
    <source>
        <dbReference type="ARBA" id="ARBA00001917"/>
    </source>
</evidence>
<dbReference type="GO" id="GO:0010181">
    <property type="term" value="F:FMN binding"/>
    <property type="evidence" value="ECO:0007669"/>
    <property type="project" value="TreeGrafter"/>
</dbReference>
<dbReference type="Gene3D" id="1.20.990.10">
    <property type="entry name" value="NADPH-cytochrome p450 Reductase, Chain A, domain 3"/>
    <property type="match status" value="2"/>
</dbReference>
<comment type="cofactor">
    <cofactor evidence="2">
        <name>FAD</name>
        <dbReference type="ChEBI" id="CHEBI:57692"/>
    </cofactor>
</comment>
<name>A0A075FPZ2_9EURY</name>
<feature type="domain" description="FAD-binding FR-type" evidence="8">
    <location>
        <begin position="25"/>
        <end position="291"/>
    </location>
</feature>
<keyword evidence="5" id="KW-0274">FAD</keyword>
<dbReference type="EC" id="1.8.1.2" evidence="9"/>
<evidence type="ECO:0000256" key="2">
    <source>
        <dbReference type="ARBA" id="ARBA00001974"/>
    </source>
</evidence>
<keyword evidence="4" id="KW-0288">FMN</keyword>
<evidence type="ECO:0000256" key="7">
    <source>
        <dbReference type="ARBA" id="ARBA00023002"/>
    </source>
</evidence>
<dbReference type="PANTHER" id="PTHR19384">
    <property type="entry name" value="NITRIC OXIDE SYNTHASE-RELATED"/>
    <property type="match status" value="1"/>
</dbReference>
<proteinExistence type="predicted"/>
<keyword evidence="3" id="KW-0285">Flavoprotein</keyword>
<dbReference type="PROSITE" id="PS51384">
    <property type="entry name" value="FAD_FR"/>
    <property type="match status" value="1"/>
</dbReference>
<evidence type="ECO:0000256" key="6">
    <source>
        <dbReference type="ARBA" id="ARBA00022857"/>
    </source>
</evidence>
<dbReference type="SUPFAM" id="SSF52343">
    <property type="entry name" value="Ferredoxin reductase-like, C-terminal NADP-linked domain"/>
    <property type="match status" value="1"/>
</dbReference>
<dbReference type="Pfam" id="PF00175">
    <property type="entry name" value="NAD_binding_1"/>
    <property type="match status" value="1"/>
</dbReference>
<sequence length="444" mass="50054">MLHKRVLFRGGRAIRCLNMSDWSAKNPYSSNLTENFVLNGEGSRKETRHIVFDLGDSGLQYKAGDALGVIPRCPPELAEDVLASCGFSGDEEVDTHLGSCGLRQALTERYEIHRISKKWIEGLGPRLSSAAADIEIRIVHRQRTSSRDGSVLIDWHGSGAEDDVPVGYAEIGSASDPAETLWAELTGDSKAMEDYIWSRDYIDGLADFGHIGFTPQQLVDDMDRLKPRLYSIASSPDFEPGMVHLTVAIVRYNHHDRDRAGLCTGFMADRCEVGETDIGVFMSPTRSFVLPEDRSTDIIMVGPGTGIAPFRAFLQQRQMEGDSGRNWLFFGDWTEEGEYLYRDEMEAWRENGLINRHDLAWSRAGPEKVYVQHLMEQHGEEIWNWIDGGAYFYVCGDKNYMAKDVHSTLIGICSKYGGMSEEEAKEFVESGLMKTEKRYLRDVY</sequence>
<evidence type="ECO:0000256" key="4">
    <source>
        <dbReference type="ARBA" id="ARBA00022643"/>
    </source>
</evidence>
<dbReference type="FunFam" id="3.40.50.80:FF:000001">
    <property type="entry name" value="NADPH--cytochrome P450 reductase 1"/>
    <property type="match status" value="1"/>
</dbReference>
<dbReference type="GO" id="GO:0005829">
    <property type="term" value="C:cytosol"/>
    <property type="evidence" value="ECO:0007669"/>
    <property type="project" value="TreeGrafter"/>
</dbReference>
<dbReference type="InterPro" id="IPR023173">
    <property type="entry name" value="NADPH_Cyt_P450_Rdtase_alpha"/>
</dbReference>
<reference evidence="9" key="1">
    <citation type="journal article" date="2014" name="Genome Biol. Evol.">
        <title>Pangenome evidence for extensive interdomain horizontal transfer affecting lineage core and shell genes in uncultured planktonic thaumarchaeota and euryarchaeota.</title>
        <authorList>
            <person name="Deschamps P."/>
            <person name="Zivanovic Y."/>
            <person name="Moreira D."/>
            <person name="Rodriguez-Valera F."/>
            <person name="Lopez-Garcia P."/>
        </authorList>
    </citation>
    <scope>NUCLEOTIDE SEQUENCE</scope>
</reference>
<dbReference type="Gene3D" id="2.40.30.10">
    <property type="entry name" value="Translation factors"/>
    <property type="match status" value="2"/>
</dbReference>
<dbReference type="PRINTS" id="PR00371">
    <property type="entry name" value="FPNCR"/>
</dbReference>
<evidence type="ECO:0000256" key="5">
    <source>
        <dbReference type="ARBA" id="ARBA00022827"/>
    </source>
</evidence>
<dbReference type="Pfam" id="PF00667">
    <property type="entry name" value="FAD_binding_1"/>
    <property type="match status" value="2"/>
</dbReference>
<dbReference type="InterPro" id="IPR003097">
    <property type="entry name" value="CysJ-like_FAD-binding"/>
</dbReference>
<dbReference type="InterPro" id="IPR039261">
    <property type="entry name" value="FNR_nucleotide-bd"/>
</dbReference>
<evidence type="ECO:0000313" key="9">
    <source>
        <dbReference type="EMBL" id="AIE93293.1"/>
    </source>
</evidence>
<dbReference type="GO" id="GO:0050660">
    <property type="term" value="F:flavin adenine dinucleotide binding"/>
    <property type="evidence" value="ECO:0007669"/>
    <property type="project" value="TreeGrafter"/>
</dbReference>
<dbReference type="InterPro" id="IPR001433">
    <property type="entry name" value="OxRdtase_FAD/NAD-bd"/>
</dbReference>
<dbReference type="SUPFAM" id="SSF63380">
    <property type="entry name" value="Riboflavin synthase domain-like"/>
    <property type="match status" value="1"/>
</dbReference>
<keyword evidence="7 9" id="KW-0560">Oxidoreductase</keyword>
<gene>
    <name evidence="9" type="primary">cysJ</name>
</gene>